<dbReference type="RefSeq" id="WP_268006794.1">
    <property type="nucleotide sequence ID" value="NZ_CP104067.1"/>
</dbReference>
<keyword evidence="8" id="KW-0560">Oxidoreductase</keyword>
<keyword evidence="4 7" id="KW-0812">Transmembrane</keyword>
<proteinExistence type="inferred from homology"/>
<evidence type="ECO:0000256" key="6">
    <source>
        <dbReference type="ARBA" id="ARBA00023136"/>
    </source>
</evidence>
<comment type="similarity">
    <text evidence="2">Belongs to the cytochrome ubiquinol oxidase subunit 2 family.</text>
</comment>
<feature type="transmembrane region" description="Helical" evidence="7">
    <location>
        <begin position="86"/>
        <end position="108"/>
    </location>
</feature>
<feature type="transmembrane region" description="Helical" evidence="7">
    <location>
        <begin position="6"/>
        <end position="39"/>
    </location>
</feature>
<evidence type="ECO:0000256" key="5">
    <source>
        <dbReference type="ARBA" id="ARBA00022989"/>
    </source>
</evidence>
<protein>
    <submittedName>
        <fullName evidence="8">Cytochrome d ubiquinol oxidase subunit II</fullName>
        <ecNumber evidence="8">1.10.3.-</ecNumber>
    </submittedName>
</protein>
<feature type="transmembrane region" description="Helical" evidence="7">
    <location>
        <begin position="237"/>
        <end position="255"/>
    </location>
</feature>
<feature type="transmembrane region" description="Helical" evidence="7">
    <location>
        <begin position="267"/>
        <end position="288"/>
    </location>
</feature>
<gene>
    <name evidence="8" type="ORF">NZD89_05690</name>
</gene>
<sequence>MVTLTAALWGILLLWLIVFIYGIAGSVDFGAGFWAMVFFKERHASAATIANRYLSPLWEVTNVFLVLFAVALVGLFPTAAFVLGNILLVPGDLILILLTIRTVFMVFAHSVDRYQHTLRIVSGITGLVIPALLMTVFPISEGNFLHSVDGRLTLSVPDLFRNQVVYGYVILGITSELFLSALLLGDYSRVAKDESAYRVYRKHVLWLGPVSILSAFLALLSIGRSAAWLQKAMLSQWHWFLASGCFFVIGYVLVITCGWELKRRFRWAVVSIVAQYACAMMGYGRAHLPYFVYPVVTIQDSFTNSEMFRAVIIVLILGIAVLFPGFIWFWRLFLENRAYASKPE</sequence>
<evidence type="ECO:0000256" key="1">
    <source>
        <dbReference type="ARBA" id="ARBA00004651"/>
    </source>
</evidence>
<feature type="transmembrane region" description="Helical" evidence="7">
    <location>
        <begin position="308"/>
        <end position="330"/>
    </location>
</feature>
<reference evidence="8" key="1">
    <citation type="submission" date="2022-08" db="EMBL/GenBank/DDBJ databases">
        <title>Alicyclobacillus fastidiosus DSM 17978, complete genome.</title>
        <authorList>
            <person name="Wang Q."/>
            <person name="Cai R."/>
            <person name="Wang Z."/>
        </authorList>
    </citation>
    <scope>NUCLEOTIDE SEQUENCE</scope>
    <source>
        <strain evidence="8">DSM 17978</strain>
    </source>
</reference>
<comment type="subcellular location">
    <subcellularLocation>
        <location evidence="1">Cell membrane</location>
        <topology evidence="1">Multi-pass membrane protein</topology>
    </subcellularLocation>
</comment>
<keyword evidence="9" id="KW-1185">Reference proteome</keyword>
<dbReference type="Pfam" id="PF02322">
    <property type="entry name" value="Cyt_bd_oxida_II"/>
    <property type="match status" value="1"/>
</dbReference>
<organism evidence="8 9">
    <name type="scientific">Alicyclobacillus fastidiosus</name>
    <dbReference type="NCBI Taxonomy" id="392011"/>
    <lineage>
        <taxon>Bacteria</taxon>
        <taxon>Bacillati</taxon>
        <taxon>Bacillota</taxon>
        <taxon>Bacilli</taxon>
        <taxon>Bacillales</taxon>
        <taxon>Alicyclobacillaceae</taxon>
        <taxon>Alicyclobacillus</taxon>
    </lineage>
</organism>
<evidence type="ECO:0000256" key="3">
    <source>
        <dbReference type="ARBA" id="ARBA00022475"/>
    </source>
</evidence>
<dbReference type="InterPro" id="IPR003317">
    <property type="entry name" value="Cyt-d_oxidase_su2"/>
</dbReference>
<evidence type="ECO:0000256" key="7">
    <source>
        <dbReference type="SAM" id="Phobius"/>
    </source>
</evidence>
<dbReference type="EMBL" id="CP104067">
    <property type="protein sequence ID" value="WAH42917.1"/>
    <property type="molecule type" value="Genomic_DNA"/>
</dbReference>
<name>A0ABY6ZJ44_9BACL</name>
<keyword evidence="5 7" id="KW-1133">Transmembrane helix</keyword>
<dbReference type="Proteomes" id="UP001164761">
    <property type="component" value="Chromosome"/>
</dbReference>
<dbReference type="EC" id="1.10.3.-" evidence="8"/>
<feature type="transmembrane region" description="Helical" evidence="7">
    <location>
        <begin position="204"/>
        <end position="225"/>
    </location>
</feature>
<evidence type="ECO:0000256" key="4">
    <source>
        <dbReference type="ARBA" id="ARBA00022692"/>
    </source>
</evidence>
<feature type="transmembrane region" description="Helical" evidence="7">
    <location>
        <begin position="120"/>
        <end position="139"/>
    </location>
</feature>
<evidence type="ECO:0000313" key="9">
    <source>
        <dbReference type="Proteomes" id="UP001164761"/>
    </source>
</evidence>
<keyword evidence="6 7" id="KW-0472">Membrane</keyword>
<evidence type="ECO:0000313" key="8">
    <source>
        <dbReference type="EMBL" id="WAH42917.1"/>
    </source>
</evidence>
<dbReference type="GO" id="GO:0016491">
    <property type="term" value="F:oxidoreductase activity"/>
    <property type="evidence" value="ECO:0007669"/>
    <property type="project" value="UniProtKB-KW"/>
</dbReference>
<feature type="transmembrane region" description="Helical" evidence="7">
    <location>
        <begin position="165"/>
        <end position="184"/>
    </location>
</feature>
<accession>A0ABY6ZJ44</accession>
<keyword evidence="3" id="KW-1003">Cell membrane</keyword>
<evidence type="ECO:0000256" key="2">
    <source>
        <dbReference type="ARBA" id="ARBA00007543"/>
    </source>
</evidence>
<feature type="transmembrane region" description="Helical" evidence="7">
    <location>
        <begin position="60"/>
        <end position="80"/>
    </location>
</feature>